<dbReference type="InterPro" id="IPR001753">
    <property type="entry name" value="Enoyl-CoA_hydra/iso"/>
</dbReference>
<dbReference type="Gene3D" id="3.30.1540.10">
    <property type="entry name" value="formyl-coa transferase, domain 3"/>
    <property type="match status" value="1"/>
</dbReference>
<comment type="similarity">
    <text evidence="1">Belongs to the enoyl-CoA hydratase/isomerase family.</text>
</comment>
<dbReference type="Gene3D" id="1.10.12.10">
    <property type="entry name" value="Lyase 2-enoyl-coa Hydratase, Chain A, domain 2"/>
    <property type="match status" value="1"/>
</dbReference>
<dbReference type="InterPro" id="IPR023606">
    <property type="entry name" value="CoA-Trfase_III_dom_1_sf"/>
</dbReference>
<reference evidence="5" key="2">
    <citation type="submission" date="2020-02" db="EMBL/GenBank/DDBJ databases">
        <authorList>
            <person name="Studholme D.J."/>
        </authorList>
    </citation>
    <scope>NUCLEOTIDE SEQUENCE</scope>
    <source>
        <strain evidence="5">00238/432</strain>
    </source>
</reference>
<dbReference type="Gene3D" id="3.40.50.10540">
    <property type="entry name" value="Crotonobetainyl-coa:carnitine coa-transferase, domain 1"/>
    <property type="match status" value="3"/>
</dbReference>
<evidence type="ECO:0000256" key="2">
    <source>
        <dbReference type="ARBA" id="ARBA00008383"/>
    </source>
</evidence>
<comment type="caution">
    <text evidence="5">The sequence shown here is derived from an EMBL/GenBank/DDBJ whole genome shotgun (WGS) entry which is preliminary data.</text>
</comment>
<dbReference type="GO" id="GO:0008410">
    <property type="term" value="F:CoA-transferase activity"/>
    <property type="evidence" value="ECO:0007669"/>
    <property type="project" value="TreeGrafter"/>
</dbReference>
<dbReference type="InterPro" id="IPR014748">
    <property type="entry name" value="Enoyl-CoA_hydra_C"/>
</dbReference>
<keyword evidence="4" id="KW-0456">Lyase</keyword>
<dbReference type="InterPro" id="IPR044855">
    <property type="entry name" value="CoA-Trfase_III_dom3_sf"/>
</dbReference>
<dbReference type="PANTHER" id="PTHR48207:SF4">
    <property type="entry name" value="BLL6097 PROTEIN"/>
    <property type="match status" value="1"/>
</dbReference>
<gene>
    <name evidence="5" type="ORF">G195_003906</name>
</gene>
<dbReference type="EMBL" id="AOFI03000051">
    <property type="protein sequence ID" value="KAF4323097.1"/>
    <property type="molecule type" value="Genomic_DNA"/>
</dbReference>
<dbReference type="SUPFAM" id="SSF89796">
    <property type="entry name" value="CoA-transferase family III (CaiB/BaiF)"/>
    <property type="match status" value="3"/>
</dbReference>
<evidence type="ECO:0000256" key="3">
    <source>
        <dbReference type="ARBA" id="ARBA00022679"/>
    </source>
</evidence>
<accession>A0A8J4SIG0</accession>
<dbReference type="Pfam" id="PF00378">
    <property type="entry name" value="ECH_1"/>
    <property type="match status" value="1"/>
</dbReference>
<dbReference type="CDD" id="cd06558">
    <property type="entry name" value="crotonase-like"/>
    <property type="match status" value="1"/>
</dbReference>
<comment type="similarity">
    <text evidence="2">Belongs to the CoA-transferase III family.</text>
</comment>
<evidence type="ECO:0000256" key="1">
    <source>
        <dbReference type="ARBA" id="ARBA00005254"/>
    </source>
</evidence>
<dbReference type="InterPro" id="IPR050483">
    <property type="entry name" value="CoA-transferase_III_domain"/>
</dbReference>
<protein>
    <submittedName>
        <fullName evidence="5">Uncharacterized protein</fullName>
    </submittedName>
</protein>
<keyword evidence="3" id="KW-0808">Transferase</keyword>
<dbReference type="SUPFAM" id="SSF52096">
    <property type="entry name" value="ClpP/crotonase"/>
    <property type="match status" value="1"/>
</dbReference>
<dbReference type="Proteomes" id="UP000702964">
    <property type="component" value="Unassembled WGS sequence"/>
</dbReference>
<dbReference type="Gene3D" id="3.90.226.10">
    <property type="entry name" value="2-enoyl-CoA Hydratase, Chain A, domain 1"/>
    <property type="match status" value="2"/>
</dbReference>
<dbReference type="AlphaFoldDB" id="A0A8J4SIG0"/>
<dbReference type="GO" id="GO:0016836">
    <property type="term" value="F:hydro-lyase activity"/>
    <property type="evidence" value="ECO:0007669"/>
    <property type="project" value="UniProtKB-ARBA"/>
</dbReference>
<evidence type="ECO:0000313" key="5">
    <source>
        <dbReference type="EMBL" id="KAF4323097.1"/>
    </source>
</evidence>
<reference evidence="5" key="1">
    <citation type="journal article" date="2015" name="Genom Data">
        <title>Draft genome sequences of Phytophthora kernoviae and Phytophthora ramorum lineage EU2 from Scotland.</title>
        <authorList>
            <person name="Sambles C."/>
            <person name="Schlenzig A."/>
            <person name="O'Neill P."/>
            <person name="Grant M."/>
            <person name="Studholme D.J."/>
        </authorList>
    </citation>
    <scope>NUCLEOTIDE SEQUENCE</scope>
    <source>
        <strain evidence="5">00238/432</strain>
    </source>
</reference>
<dbReference type="Pfam" id="PF02515">
    <property type="entry name" value="CoA_transf_3"/>
    <property type="match status" value="2"/>
</dbReference>
<dbReference type="InterPro" id="IPR003673">
    <property type="entry name" value="CoA-Trfase_fam_III"/>
</dbReference>
<dbReference type="PANTHER" id="PTHR48207">
    <property type="entry name" value="SUCCINATE--HYDROXYMETHYLGLUTARATE COA-TRANSFERASE"/>
    <property type="match status" value="1"/>
</dbReference>
<name>A0A8J4SIG0_9STRA</name>
<sequence>MFASANLVQGILAALVHRSKTGEGMLVEVSLLESAIDFQFETADGYLALAMGSVLELGGLLQCDALAHYQDTASWFLKRDEIKELLADHLRSRAAAAWVEDLEAGGYCTLFHSINRNKESYAVDLKSEADRCKLRKLLRHADMMIQNFRPGVIEKLGFGYEEVKAINPRLIYGSISGYGRNSPLRDRPGQDLLLQALTGLPWLHQDKSRRGPIPFGLAIADMITGAHLVQGMLAALVRRSLQGNGALVEVNMLESTLDAMQEIWEEKWMPDGSSSSDAEGPEEQESNRWLKGLYPTATGYIALGDLPLHTLAQALAAHFTSDSSGEATAARIEELLATQPADYWSVQLEKAGIACEELLDWKQLLSQEAFCELNMTQDIYRSNGTRMTALSCPIRLNGHRLQSTRGAPSIAYIPLIYGYSNYARVGFRPSVASFGNIPSDSGVPSGTSPEFQRTSFFLNDGQPGHREAWLDPEVNRLSGGAMQKLGLDYDSVKELNPGIIYGSITGYGVEGPWKNKPGQDLLVQAMSGLAWLNGDGEQPPVPFGLATIDLHTSSMFVQALLGQLYKREKTGVGGLVEISLMEAALDFQFEVLSAYMNKEPRELPKRSGFRNAHAYLGAPYGIYETKDGYIALAMGSILTLGGLLQCEELLAYTEQSACFNERDTIKGLLNRHLKTRSTRYWLDILEPADYWCAEVFDWEQALQHEGIEVLDMFQEVVRPSGAVFKTTRPGKLNTVTRAMGEMLSQLCQEINKDKSVRVVVLTGEGEKSFSAGSDIEVLDDYGSPWDLRNRDDYCMAIRSIRKPVIAMVNGFGAAEIKLGWIGGSGSTQLLPRIVGAGKAAEMVLTGRLLSAEEALRCGLVEQVVEPGELKKLVYETASAIAAYSPIAVENAKLALRAAMNMPLDAGLQYENSLFSFCFTTEDAQEGKAAFKEKRAPEFKGQ</sequence>
<evidence type="ECO:0000313" key="6">
    <source>
        <dbReference type="Proteomes" id="UP000702964"/>
    </source>
</evidence>
<evidence type="ECO:0000256" key="4">
    <source>
        <dbReference type="ARBA" id="ARBA00023239"/>
    </source>
</evidence>
<dbReference type="FunFam" id="1.10.12.10:FF:000001">
    <property type="entry name" value="Probable enoyl-CoA hydratase, mitochondrial"/>
    <property type="match status" value="1"/>
</dbReference>
<organism evidence="5 6">
    <name type="scientific">Phytophthora kernoviae 00238/432</name>
    <dbReference type="NCBI Taxonomy" id="1284355"/>
    <lineage>
        <taxon>Eukaryota</taxon>
        <taxon>Sar</taxon>
        <taxon>Stramenopiles</taxon>
        <taxon>Oomycota</taxon>
        <taxon>Peronosporomycetes</taxon>
        <taxon>Peronosporales</taxon>
        <taxon>Peronosporaceae</taxon>
        <taxon>Phytophthora</taxon>
    </lineage>
</organism>
<dbReference type="InterPro" id="IPR029045">
    <property type="entry name" value="ClpP/crotonase-like_dom_sf"/>
</dbReference>
<proteinExistence type="inferred from homology"/>